<reference evidence="1 2" key="1">
    <citation type="submission" date="2019-11" db="EMBL/GenBank/DDBJ databases">
        <title>Acidiferrimicrobium australis gen. nov., sp. nov., an acidophilic and obligately heterotrophic, member of the Actinobacteria that catalyses dissimilatory oxido- reduction of iron isolated from metal-rich acidic water in Chile.</title>
        <authorList>
            <person name="Gonzalez D."/>
            <person name="Huber K."/>
            <person name="Hedrich S."/>
            <person name="Rojas-Villalobos C."/>
            <person name="Quatrini R."/>
            <person name="Dinamarca M.A."/>
            <person name="Schwarz A."/>
            <person name="Canales C."/>
            <person name="Nancucheo I."/>
        </authorList>
    </citation>
    <scope>NUCLEOTIDE SEQUENCE [LARGE SCALE GENOMIC DNA]</scope>
    <source>
        <strain evidence="1 2">USS-CCA1</strain>
    </source>
</reference>
<keyword evidence="2" id="KW-1185">Reference proteome</keyword>
<dbReference type="Proteomes" id="UP000437736">
    <property type="component" value="Unassembled WGS sequence"/>
</dbReference>
<feature type="non-terminal residue" evidence="1">
    <location>
        <position position="69"/>
    </location>
</feature>
<organism evidence="1 2">
    <name type="scientific">Acidiferrimicrobium australe</name>
    <dbReference type="NCBI Taxonomy" id="2664430"/>
    <lineage>
        <taxon>Bacteria</taxon>
        <taxon>Bacillati</taxon>
        <taxon>Actinomycetota</taxon>
        <taxon>Acidimicrobiia</taxon>
        <taxon>Acidimicrobiales</taxon>
        <taxon>Acidimicrobiaceae</taxon>
        <taxon>Acidiferrimicrobium</taxon>
    </lineage>
</organism>
<gene>
    <name evidence="1" type="ORF">GHK86_17270</name>
</gene>
<proteinExistence type="predicted"/>
<dbReference type="EMBL" id="WJHE01001019">
    <property type="protein sequence ID" value="MST34464.1"/>
    <property type="molecule type" value="Genomic_DNA"/>
</dbReference>
<sequence length="69" mass="6933">MGAAVVGLACCVALLALLVAGLTRRVVRAERLVDELATMARPGTSRPERAPLVGAEAPPVRGVDAAGVA</sequence>
<comment type="caution">
    <text evidence="1">The sequence shown here is derived from an EMBL/GenBank/DDBJ whole genome shotgun (WGS) entry which is preliminary data.</text>
</comment>
<evidence type="ECO:0000313" key="1">
    <source>
        <dbReference type="EMBL" id="MST34464.1"/>
    </source>
</evidence>
<evidence type="ECO:0008006" key="3">
    <source>
        <dbReference type="Google" id="ProtNLM"/>
    </source>
</evidence>
<evidence type="ECO:0000313" key="2">
    <source>
        <dbReference type="Proteomes" id="UP000437736"/>
    </source>
</evidence>
<accession>A0ABW9QYF8</accession>
<name>A0ABW9QYF8_9ACTN</name>
<protein>
    <recommendedName>
        <fullName evidence="3">Two-component sensor histidine kinase</fullName>
    </recommendedName>
</protein>